<dbReference type="AlphaFoldDB" id="A0A9D1RI22"/>
<proteinExistence type="predicted"/>
<dbReference type="PANTHER" id="PTHR11731:SF193">
    <property type="entry name" value="DIPEPTIDYL PEPTIDASE 9"/>
    <property type="match status" value="1"/>
</dbReference>
<protein>
    <submittedName>
        <fullName evidence="4">DPP IV N-terminal domain-containing protein</fullName>
    </submittedName>
</protein>
<dbReference type="Pfam" id="PF00326">
    <property type="entry name" value="Peptidase_S9"/>
    <property type="match status" value="1"/>
</dbReference>
<dbReference type="GO" id="GO:0006508">
    <property type="term" value="P:proteolysis"/>
    <property type="evidence" value="ECO:0007669"/>
    <property type="project" value="InterPro"/>
</dbReference>
<evidence type="ECO:0000259" key="3">
    <source>
        <dbReference type="Pfam" id="PF00930"/>
    </source>
</evidence>
<dbReference type="InterPro" id="IPR050278">
    <property type="entry name" value="Serine_Prot_S9B/DPPIV"/>
</dbReference>
<dbReference type="GO" id="GO:0008236">
    <property type="term" value="F:serine-type peptidase activity"/>
    <property type="evidence" value="ECO:0007669"/>
    <property type="project" value="InterPro"/>
</dbReference>
<evidence type="ECO:0000313" key="5">
    <source>
        <dbReference type="Proteomes" id="UP000824267"/>
    </source>
</evidence>
<evidence type="ECO:0000313" key="4">
    <source>
        <dbReference type="EMBL" id="HIW87992.1"/>
    </source>
</evidence>
<feature type="signal peptide" evidence="1">
    <location>
        <begin position="1"/>
        <end position="22"/>
    </location>
</feature>
<dbReference type="PANTHER" id="PTHR11731">
    <property type="entry name" value="PROTEASE FAMILY S9B,C DIPEPTIDYL-PEPTIDASE IV-RELATED"/>
    <property type="match status" value="1"/>
</dbReference>
<reference evidence="4" key="2">
    <citation type="submission" date="2021-04" db="EMBL/GenBank/DDBJ databases">
        <authorList>
            <person name="Gilroy R."/>
        </authorList>
    </citation>
    <scope>NUCLEOTIDE SEQUENCE</scope>
    <source>
        <strain evidence="4">Gambia16-930</strain>
    </source>
</reference>
<sequence length="711" mass="81593">MKRTFRFVFLFVALALSIGAFAQKGFIDIKRLQDREFYPSSIYNLGFVGDSDKYFYTRTGMELVIGDKKGEKEVLNLKEGELKNTLGSFFSIRFVSDKEFAYLSKDGIYYYDMDNRTVRKVCGIPEGAEHLEVDYEHAAAAYTIDGNVWYSKGDMAPVQLTRDGGNGITYGVAVHRNEFGIDRGFFLSDDATKLAYYRMDESMVRQYPLVNTEAREAEAAPIYYPMAGMTSHQVKVMVYDAVSGTTTELQTRENESVEEKEAYLTNITWNPESTLIYIQKLNRKQNHMKMNAYDVRSGRLVKTLFEEKAEKYVEPESPIYFLPEQSDKFIYLSERDGFNHAYLYSVDGQLIRQLTSGEWMITSIEGFDAKGDEFYFFATKDSPLESNMYSCRMKDGKIRRCTPAKGTHYNVAFNKKGTLFLDAYTSMEEARRVVLLDGKAREVKQLHRAEDPWQKLDKPQIDVFTIKAKDGTDLYARMIRPVGFDSTRKYPVLVYVYGGPHAQLVTDTWLAGANNFFLFLAQQGYIVWTVDGRGSANRGYEFESAIWRNCGSIEVSDQMDGVNYLKSLPYVDSERIGVDGWSYGGFMTISLKLKNPGVFKTATAGGPVIDWKWYEVMYGERYMSSPEDNPDGYEKSSLLNYVDNLEGKLLIIHGAQDNTVVMQHSLEFIKSCIKKGKQVDYFIYPDHEHNVIGKDRIHLYEKIYEYHKANL</sequence>
<dbReference type="Gene3D" id="2.140.10.30">
    <property type="entry name" value="Dipeptidylpeptidase IV, N-terminal domain"/>
    <property type="match status" value="1"/>
</dbReference>
<dbReference type="GO" id="GO:0008239">
    <property type="term" value="F:dipeptidyl-peptidase activity"/>
    <property type="evidence" value="ECO:0007669"/>
    <property type="project" value="TreeGrafter"/>
</dbReference>
<comment type="caution">
    <text evidence="4">The sequence shown here is derived from an EMBL/GenBank/DDBJ whole genome shotgun (WGS) entry which is preliminary data.</text>
</comment>
<organism evidence="4 5">
    <name type="scientific">Candidatus Onthomorpha intestinigallinarum</name>
    <dbReference type="NCBI Taxonomy" id="2840880"/>
    <lineage>
        <taxon>Bacteria</taxon>
        <taxon>Pseudomonadati</taxon>
        <taxon>Bacteroidota</taxon>
        <taxon>Bacteroidia</taxon>
        <taxon>Bacteroidales</taxon>
        <taxon>Candidatus Onthomorpha</taxon>
    </lineage>
</organism>
<dbReference type="SUPFAM" id="SSF82171">
    <property type="entry name" value="DPP6 N-terminal domain-like"/>
    <property type="match status" value="1"/>
</dbReference>
<dbReference type="InterPro" id="IPR001375">
    <property type="entry name" value="Peptidase_S9_cat"/>
</dbReference>
<gene>
    <name evidence="4" type="ORF">IAC47_06945</name>
</gene>
<evidence type="ECO:0000259" key="2">
    <source>
        <dbReference type="Pfam" id="PF00326"/>
    </source>
</evidence>
<accession>A0A9D1RI22</accession>
<dbReference type="InterPro" id="IPR002469">
    <property type="entry name" value="Peptidase_S9B_N"/>
</dbReference>
<dbReference type="EMBL" id="DXGG01000219">
    <property type="protein sequence ID" value="HIW87992.1"/>
    <property type="molecule type" value="Genomic_DNA"/>
</dbReference>
<feature type="domain" description="Peptidase S9 prolyl oligopeptidase catalytic" evidence="2">
    <location>
        <begin position="519"/>
        <end position="710"/>
    </location>
</feature>
<reference evidence="4" key="1">
    <citation type="journal article" date="2021" name="PeerJ">
        <title>Extensive microbial diversity within the chicken gut microbiome revealed by metagenomics and culture.</title>
        <authorList>
            <person name="Gilroy R."/>
            <person name="Ravi A."/>
            <person name="Getino M."/>
            <person name="Pursley I."/>
            <person name="Horton D.L."/>
            <person name="Alikhan N.F."/>
            <person name="Baker D."/>
            <person name="Gharbi K."/>
            <person name="Hall N."/>
            <person name="Watson M."/>
            <person name="Adriaenssens E.M."/>
            <person name="Foster-Nyarko E."/>
            <person name="Jarju S."/>
            <person name="Secka A."/>
            <person name="Antonio M."/>
            <person name="Oren A."/>
            <person name="Chaudhuri R.R."/>
            <person name="La Ragione R."/>
            <person name="Hildebrand F."/>
            <person name="Pallen M.J."/>
        </authorList>
    </citation>
    <scope>NUCLEOTIDE SEQUENCE</scope>
    <source>
        <strain evidence="4">Gambia16-930</strain>
    </source>
</reference>
<dbReference type="InterPro" id="IPR029058">
    <property type="entry name" value="AB_hydrolase_fold"/>
</dbReference>
<dbReference type="Gene3D" id="3.40.50.1820">
    <property type="entry name" value="alpha/beta hydrolase"/>
    <property type="match status" value="1"/>
</dbReference>
<dbReference type="SUPFAM" id="SSF53474">
    <property type="entry name" value="alpha/beta-Hydrolases"/>
    <property type="match status" value="1"/>
</dbReference>
<feature type="domain" description="Dipeptidylpeptidase IV N-terminal" evidence="3">
    <location>
        <begin position="96"/>
        <end position="427"/>
    </location>
</feature>
<feature type="chain" id="PRO_5038339339" evidence="1">
    <location>
        <begin position="23"/>
        <end position="711"/>
    </location>
</feature>
<name>A0A9D1RI22_9BACT</name>
<dbReference type="Pfam" id="PF00930">
    <property type="entry name" value="DPPIV_N"/>
    <property type="match status" value="1"/>
</dbReference>
<keyword evidence="1" id="KW-0732">Signal</keyword>
<evidence type="ECO:0000256" key="1">
    <source>
        <dbReference type="SAM" id="SignalP"/>
    </source>
</evidence>
<dbReference type="Proteomes" id="UP000824267">
    <property type="component" value="Unassembled WGS sequence"/>
</dbReference>